<evidence type="ECO:0000313" key="2">
    <source>
        <dbReference type="EMBL" id="QDU53950.1"/>
    </source>
</evidence>
<reference evidence="2 3" key="1">
    <citation type="submission" date="2019-02" db="EMBL/GenBank/DDBJ databases">
        <title>Deep-cultivation of Planctomycetes and their phenomic and genomic characterization uncovers novel biology.</title>
        <authorList>
            <person name="Wiegand S."/>
            <person name="Jogler M."/>
            <person name="Boedeker C."/>
            <person name="Pinto D."/>
            <person name="Vollmers J."/>
            <person name="Rivas-Marin E."/>
            <person name="Kohn T."/>
            <person name="Peeters S.H."/>
            <person name="Heuer A."/>
            <person name="Rast P."/>
            <person name="Oberbeckmann S."/>
            <person name="Bunk B."/>
            <person name="Jeske O."/>
            <person name="Meyerdierks A."/>
            <person name="Storesund J.E."/>
            <person name="Kallscheuer N."/>
            <person name="Luecker S."/>
            <person name="Lage O.M."/>
            <person name="Pohl T."/>
            <person name="Merkel B.J."/>
            <person name="Hornburger P."/>
            <person name="Mueller R.-W."/>
            <person name="Bruemmer F."/>
            <person name="Labrenz M."/>
            <person name="Spormann A.M."/>
            <person name="Op den Camp H."/>
            <person name="Overmann J."/>
            <person name="Amann R."/>
            <person name="Jetten M.S.M."/>
            <person name="Mascher T."/>
            <person name="Medema M.H."/>
            <person name="Devos D.P."/>
            <person name="Kaster A.-K."/>
            <person name="Ovreas L."/>
            <person name="Rohde M."/>
            <person name="Galperin M.Y."/>
            <person name="Jogler C."/>
        </authorList>
    </citation>
    <scope>NUCLEOTIDE SEQUENCE [LARGE SCALE GENOMIC DNA]</scope>
    <source>
        <strain evidence="2 3">Pan181</strain>
    </source>
</reference>
<dbReference type="InterPro" id="IPR023124">
    <property type="entry name" value="DUF3239_dom_sf"/>
</dbReference>
<keyword evidence="1" id="KW-0812">Transmembrane</keyword>
<evidence type="ECO:0000256" key="1">
    <source>
        <dbReference type="SAM" id="Phobius"/>
    </source>
</evidence>
<evidence type="ECO:0000313" key="3">
    <source>
        <dbReference type="Proteomes" id="UP000315750"/>
    </source>
</evidence>
<dbReference type="KEGG" id="amuc:Pan181_01290"/>
<proteinExistence type="predicted"/>
<accession>A0A518AGU7</accession>
<dbReference type="EMBL" id="CP036278">
    <property type="protein sequence ID" value="QDU53950.1"/>
    <property type="molecule type" value="Genomic_DNA"/>
</dbReference>
<dbReference type="Proteomes" id="UP000315750">
    <property type="component" value="Chromosome"/>
</dbReference>
<keyword evidence="1" id="KW-0472">Membrane</keyword>
<gene>
    <name evidence="2" type="ORF">Pan181_01290</name>
</gene>
<dbReference type="Gene3D" id="2.40.410.10">
    <property type="entry name" value="putative membrane protein from Corynebacterium diphtheriae superfamily"/>
    <property type="match status" value="1"/>
</dbReference>
<keyword evidence="3" id="KW-1185">Reference proteome</keyword>
<feature type="transmembrane region" description="Helical" evidence="1">
    <location>
        <begin position="138"/>
        <end position="157"/>
    </location>
</feature>
<organism evidence="2 3">
    <name type="scientific">Aeoliella mucimassa</name>
    <dbReference type="NCBI Taxonomy" id="2527972"/>
    <lineage>
        <taxon>Bacteria</taxon>
        <taxon>Pseudomonadati</taxon>
        <taxon>Planctomycetota</taxon>
        <taxon>Planctomycetia</taxon>
        <taxon>Pirellulales</taxon>
        <taxon>Lacipirellulaceae</taxon>
        <taxon>Aeoliella</taxon>
    </lineage>
</organism>
<keyword evidence="1" id="KW-1133">Transmembrane helix</keyword>
<name>A0A518AGU7_9BACT</name>
<sequence>MGAMSDVVKIKTCCPHCGSVFKVAARHVGKVAKCPAARCGNQFRVVEMDAAPARTLDTPFNRSYDGHFAEDDADRLKLPEGQDESHGFTLSNTMASHPGNIKVNYLRWVLHQPKWPCLFTLGEVACLGLLAWASWWWWILLLPIALLMTLVNVFYWWRLSNHFQFGCANVGQVVSLEPTLLAVDTDLSHGEGDYPVIKIIEISIDRSGGKPLEIGMHVPTVSLYAPPPEPDAPHWANFFPLPADYVCGKPEQIEQLLARLDRDDYENLDKWLKSVPQPYKPGLYLMWSEPDKAIGRLPEWKIYD</sequence>
<protein>
    <submittedName>
        <fullName evidence="2">Uncharacterized protein</fullName>
    </submittedName>
</protein>
<dbReference type="AlphaFoldDB" id="A0A518AGU7"/>